<keyword evidence="2" id="KW-0511">Multifunctional enzyme</keyword>
<evidence type="ECO:0000256" key="2">
    <source>
        <dbReference type="ARBA" id="ARBA00023268"/>
    </source>
</evidence>
<dbReference type="InterPro" id="IPR016036">
    <property type="entry name" value="Malonyl_transacylase_ACP-bd"/>
</dbReference>
<dbReference type="EC" id="2.3.1.-" evidence="5"/>
<dbReference type="Pfam" id="PF00698">
    <property type="entry name" value="Acyl_transf_1"/>
    <property type="match status" value="1"/>
</dbReference>
<dbReference type="SUPFAM" id="SSF55048">
    <property type="entry name" value="Probable ACP-binding domain of malonyl-CoA ACP transacylase"/>
    <property type="match status" value="1"/>
</dbReference>
<reference evidence="5 6" key="1">
    <citation type="submission" date="2023-05" db="EMBL/GenBank/DDBJ databases">
        <title>Streptomyces fuscus sp. nov., a brown-black pigment producing actinomyces isolated from dry sand of Sea duck farm.</title>
        <authorList>
            <person name="Xie J."/>
            <person name="Shen N."/>
        </authorList>
    </citation>
    <scope>NUCLEOTIDE SEQUENCE [LARGE SCALE GENOMIC DNA]</scope>
    <source>
        <strain evidence="5 6">GXMU-J15</strain>
    </source>
</reference>
<keyword evidence="6" id="KW-1185">Reference proteome</keyword>
<evidence type="ECO:0000259" key="4">
    <source>
        <dbReference type="SMART" id="SM00827"/>
    </source>
</evidence>
<evidence type="ECO:0000256" key="3">
    <source>
        <dbReference type="ARBA" id="ARBA00023315"/>
    </source>
</evidence>
<evidence type="ECO:0000313" key="6">
    <source>
        <dbReference type="Proteomes" id="UP001241926"/>
    </source>
</evidence>
<feature type="domain" description="Malonyl-CoA:ACP transacylase (MAT)" evidence="4">
    <location>
        <begin position="3"/>
        <end position="198"/>
    </location>
</feature>
<gene>
    <name evidence="5" type="ORF">QNN03_38410</name>
</gene>
<dbReference type="RefSeq" id="WP_285437344.1">
    <property type="nucleotide sequence ID" value="NZ_JASJUS010000144.1"/>
</dbReference>
<evidence type="ECO:0000256" key="1">
    <source>
        <dbReference type="ARBA" id="ARBA00022679"/>
    </source>
</evidence>
<sequence>ADGSGVLDRTVFTQAGLFAVEVALYRLVESWGVRPDFVMGHSVGEVVAAHVAGVFSLEDACRLVAARGSLMQALPPGGAMLAVQSGAVEEYLDGVDVAAVNGPSSMVLSGPEEAIEAVRERLTAAGIKSRRLKVSHAFHSALMEPMLADFEQVAAAITYAAPRIPLVSNLTGAIAAEDIRTPAYWVRHVREAVRFADG</sequence>
<dbReference type="InterPro" id="IPR050091">
    <property type="entry name" value="PKS_NRPS_Biosynth_Enz"/>
</dbReference>
<dbReference type="InterPro" id="IPR014043">
    <property type="entry name" value="Acyl_transferase_dom"/>
</dbReference>
<dbReference type="PANTHER" id="PTHR43775">
    <property type="entry name" value="FATTY ACID SYNTHASE"/>
    <property type="match status" value="1"/>
</dbReference>
<proteinExistence type="predicted"/>
<dbReference type="PANTHER" id="PTHR43775:SF51">
    <property type="entry name" value="INACTIVE PHENOLPHTHIOCEROL SYNTHESIS POLYKETIDE SYNTHASE TYPE I PKS1-RELATED"/>
    <property type="match status" value="1"/>
</dbReference>
<feature type="non-terminal residue" evidence="5">
    <location>
        <position position="198"/>
    </location>
</feature>
<evidence type="ECO:0000313" key="5">
    <source>
        <dbReference type="EMBL" id="MDL2082289.1"/>
    </source>
</evidence>
<dbReference type="GO" id="GO:0016746">
    <property type="term" value="F:acyltransferase activity"/>
    <property type="evidence" value="ECO:0007669"/>
    <property type="project" value="UniProtKB-KW"/>
</dbReference>
<protein>
    <submittedName>
        <fullName evidence="5">Acyltransferase domain-containing protein</fullName>
        <ecNumber evidence="5">2.3.1.-</ecNumber>
    </submittedName>
</protein>
<keyword evidence="1 5" id="KW-0808">Transferase</keyword>
<dbReference type="Gene3D" id="3.40.366.10">
    <property type="entry name" value="Malonyl-Coenzyme A Acyl Carrier Protein, domain 2"/>
    <property type="match status" value="1"/>
</dbReference>
<name>A0ABT7JDB0_9ACTN</name>
<dbReference type="SUPFAM" id="SSF52151">
    <property type="entry name" value="FabD/lysophospholipase-like"/>
    <property type="match status" value="1"/>
</dbReference>
<feature type="non-terminal residue" evidence="5">
    <location>
        <position position="1"/>
    </location>
</feature>
<dbReference type="InterPro" id="IPR016035">
    <property type="entry name" value="Acyl_Trfase/lysoPLipase"/>
</dbReference>
<keyword evidence="3 5" id="KW-0012">Acyltransferase</keyword>
<dbReference type="SMART" id="SM00827">
    <property type="entry name" value="PKS_AT"/>
    <property type="match status" value="1"/>
</dbReference>
<dbReference type="InterPro" id="IPR001227">
    <property type="entry name" value="Ac_transferase_dom_sf"/>
</dbReference>
<organism evidence="5 6">
    <name type="scientific">Streptomyces fuscus</name>
    <dbReference type="NCBI Taxonomy" id="3048495"/>
    <lineage>
        <taxon>Bacteria</taxon>
        <taxon>Bacillati</taxon>
        <taxon>Actinomycetota</taxon>
        <taxon>Actinomycetes</taxon>
        <taxon>Kitasatosporales</taxon>
        <taxon>Streptomycetaceae</taxon>
        <taxon>Streptomyces</taxon>
    </lineage>
</organism>
<dbReference type="EMBL" id="JASJUS010000144">
    <property type="protein sequence ID" value="MDL2082289.1"/>
    <property type="molecule type" value="Genomic_DNA"/>
</dbReference>
<accession>A0ABT7JDB0</accession>
<comment type="caution">
    <text evidence="5">The sequence shown here is derived from an EMBL/GenBank/DDBJ whole genome shotgun (WGS) entry which is preliminary data.</text>
</comment>
<dbReference type="Proteomes" id="UP001241926">
    <property type="component" value="Unassembled WGS sequence"/>
</dbReference>